<keyword evidence="1" id="KW-0472">Membrane</keyword>
<name>A0A0F9SV03_9ZZZZ</name>
<feature type="transmembrane region" description="Helical" evidence="1">
    <location>
        <begin position="21"/>
        <end position="40"/>
    </location>
</feature>
<keyword evidence="1" id="KW-1133">Transmembrane helix</keyword>
<accession>A0A0F9SV03</accession>
<evidence type="ECO:0000256" key="1">
    <source>
        <dbReference type="SAM" id="Phobius"/>
    </source>
</evidence>
<keyword evidence="1" id="KW-0812">Transmembrane</keyword>
<dbReference type="AlphaFoldDB" id="A0A0F9SV03"/>
<dbReference type="EMBL" id="LAZR01000355">
    <property type="protein sequence ID" value="KKN72790.1"/>
    <property type="molecule type" value="Genomic_DNA"/>
</dbReference>
<gene>
    <name evidence="2" type="ORF">LCGC14_0407570</name>
</gene>
<evidence type="ECO:0000313" key="2">
    <source>
        <dbReference type="EMBL" id="KKN72790.1"/>
    </source>
</evidence>
<comment type="caution">
    <text evidence="2">The sequence shown here is derived from an EMBL/GenBank/DDBJ whole genome shotgun (WGS) entry which is preliminary data.</text>
</comment>
<proteinExistence type="predicted"/>
<protein>
    <submittedName>
        <fullName evidence="2">Uncharacterized protein</fullName>
    </submittedName>
</protein>
<reference evidence="2" key="1">
    <citation type="journal article" date="2015" name="Nature">
        <title>Complex archaea that bridge the gap between prokaryotes and eukaryotes.</title>
        <authorList>
            <person name="Spang A."/>
            <person name="Saw J.H."/>
            <person name="Jorgensen S.L."/>
            <person name="Zaremba-Niedzwiedzka K."/>
            <person name="Martijn J."/>
            <person name="Lind A.E."/>
            <person name="van Eijk R."/>
            <person name="Schleper C."/>
            <person name="Guy L."/>
            <person name="Ettema T.J."/>
        </authorList>
    </citation>
    <scope>NUCLEOTIDE SEQUENCE</scope>
</reference>
<organism evidence="2">
    <name type="scientific">marine sediment metagenome</name>
    <dbReference type="NCBI Taxonomy" id="412755"/>
    <lineage>
        <taxon>unclassified sequences</taxon>
        <taxon>metagenomes</taxon>
        <taxon>ecological metagenomes</taxon>
    </lineage>
</organism>
<sequence length="56" mass="6211">MMLTLCGSKEGMHRFWVISSFMGLCVCGALMLFFAIAGYWEEAGVLALFLVQCLDV</sequence>